<gene>
    <name evidence="3" type="ORF">C0Q70_20988</name>
</gene>
<name>A0A2T7NBA4_POMCA</name>
<sequence>MLVVEAEQVAGSEAKHKIFRDKRFPTCVFVDSRASVSDEDVDMTLADAAIEAVGHNLHEFRLLLIFMLRCRDVHALLDKHNISSSHHGQRIKPGCYVNIDDLCLLDNSVENFFVSGEDIELEIYDPLIDSEEAKRGQEIPVQQYPAHESVPHCEETIKNFQSLSSDTKVKNCQQVFIYARVVQRVREGHNFPCCLSYQVDIGCGRTMVVSAVKMYKIPTISDEDSSEDPSMSSTEDAQSHSMSATSAVKQVKGCLEVCLSTIGDRRLQLGLLKRLYLQWHPDLNTTRQNVCSRVLRAIKQSAIPKGSLSRGNSDQLMLTADFFDRVSPRGHLYASQSLDAKGEKPKLYGGIRRENPQPGEANRWLCQAFEDLKMAKTCSEGNNWLCFICHQAAEKAIKAVLFFKDADDHLLHPVEKQELKSLALAVGTTELIQAVEDLELITGERWRMSHPFVQWGPEIPALLYSSDMVRSSCSQAEKILTIAASLMI</sequence>
<dbReference type="OrthoDB" id="8951023at2759"/>
<dbReference type="PANTHER" id="PTHR46919">
    <property type="entry name" value="ZINC FINGER, C3HC4 TYPE (RING FINGER) FAMILY PROTEIN"/>
    <property type="match status" value="1"/>
</dbReference>
<dbReference type="PANTHER" id="PTHR46919:SF2">
    <property type="entry name" value="SACSIN"/>
    <property type="match status" value="1"/>
</dbReference>
<dbReference type="AlphaFoldDB" id="A0A2T7NBA4"/>
<dbReference type="SUPFAM" id="SSF81593">
    <property type="entry name" value="Nucleotidyltransferase substrate binding subunit/domain"/>
    <property type="match status" value="1"/>
</dbReference>
<dbReference type="Proteomes" id="UP000245119">
    <property type="component" value="Linkage Group LG14"/>
</dbReference>
<evidence type="ECO:0000313" key="4">
    <source>
        <dbReference type="Proteomes" id="UP000245119"/>
    </source>
</evidence>
<dbReference type="InterPro" id="IPR007842">
    <property type="entry name" value="HEPN_dom"/>
</dbReference>
<organism evidence="3 4">
    <name type="scientific">Pomacea canaliculata</name>
    <name type="common">Golden apple snail</name>
    <dbReference type="NCBI Taxonomy" id="400727"/>
    <lineage>
        <taxon>Eukaryota</taxon>
        <taxon>Metazoa</taxon>
        <taxon>Spiralia</taxon>
        <taxon>Lophotrochozoa</taxon>
        <taxon>Mollusca</taxon>
        <taxon>Gastropoda</taxon>
        <taxon>Caenogastropoda</taxon>
        <taxon>Architaenioglossa</taxon>
        <taxon>Ampullarioidea</taxon>
        <taxon>Ampullariidae</taxon>
        <taxon>Pomacea</taxon>
    </lineage>
</organism>
<protein>
    <recommendedName>
        <fullName evidence="2">HEPN domain-containing protein</fullName>
    </recommendedName>
</protein>
<feature type="region of interest" description="Disordered" evidence="1">
    <location>
        <begin position="220"/>
        <end position="242"/>
    </location>
</feature>
<reference evidence="3 4" key="1">
    <citation type="submission" date="2018-04" db="EMBL/GenBank/DDBJ databases">
        <title>The genome of golden apple snail Pomacea canaliculata provides insight into stress tolerance and invasive adaptation.</title>
        <authorList>
            <person name="Liu C."/>
            <person name="Liu B."/>
            <person name="Ren Y."/>
            <person name="Zhang Y."/>
            <person name="Wang H."/>
            <person name="Li S."/>
            <person name="Jiang F."/>
            <person name="Yin L."/>
            <person name="Zhang G."/>
            <person name="Qian W."/>
            <person name="Fan W."/>
        </authorList>
    </citation>
    <scope>NUCLEOTIDE SEQUENCE [LARGE SCALE GENOMIC DNA]</scope>
    <source>
        <strain evidence="3">SZHN2017</strain>
        <tissue evidence="3">Muscle</tissue>
    </source>
</reference>
<evidence type="ECO:0000313" key="3">
    <source>
        <dbReference type="EMBL" id="PVD18439.1"/>
    </source>
</evidence>
<keyword evidence="4" id="KW-1185">Reference proteome</keyword>
<accession>A0A2T7NBA4</accession>
<feature type="domain" description="HEPN" evidence="2">
    <location>
        <begin position="362"/>
        <end position="481"/>
    </location>
</feature>
<dbReference type="Pfam" id="PF05168">
    <property type="entry name" value="HEPN"/>
    <property type="match status" value="1"/>
</dbReference>
<dbReference type="EMBL" id="PZQS01000014">
    <property type="protein sequence ID" value="PVD18439.1"/>
    <property type="molecule type" value="Genomic_DNA"/>
</dbReference>
<proteinExistence type="predicted"/>
<comment type="caution">
    <text evidence="3">The sequence shown here is derived from an EMBL/GenBank/DDBJ whole genome shotgun (WGS) entry which is preliminary data.</text>
</comment>
<dbReference type="Gene3D" id="1.20.120.330">
    <property type="entry name" value="Nucleotidyltransferases domain 2"/>
    <property type="match status" value="1"/>
</dbReference>
<evidence type="ECO:0000256" key="1">
    <source>
        <dbReference type="SAM" id="MobiDB-lite"/>
    </source>
</evidence>
<evidence type="ECO:0000259" key="2">
    <source>
        <dbReference type="Pfam" id="PF05168"/>
    </source>
</evidence>